<feature type="binding site" evidence="11">
    <location>
        <begin position="116"/>
        <end position="123"/>
    </location>
    <ligand>
        <name>GTP</name>
        <dbReference type="ChEBI" id="CHEBI:37565"/>
    </ligand>
</feature>
<evidence type="ECO:0000256" key="11">
    <source>
        <dbReference type="HAMAP-Rule" id="MF_00920"/>
    </source>
</evidence>
<feature type="binding site" evidence="11">
    <location>
        <begin position="198"/>
        <end position="202"/>
    </location>
    <ligand>
        <name>GTP</name>
        <dbReference type="ChEBI" id="CHEBI:37565"/>
    </ligand>
</feature>
<dbReference type="NCBIfam" id="TIGR00064">
    <property type="entry name" value="ftsY"/>
    <property type="match status" value="1"/>
</dbReference>
<keyword evidence="16" id="KW-1185">Reference proteome</keyword>
<dbReference type="InterPro" id="IPR027417">
    <property type="entry name" value="P-loop_NTPase"/>
</dbReference>
<keyword evidence="5 11" id="KW-0378">Hydrolase</keyword>
<dbReference type="GO" id="GO:0005737">
    <property type="term" value="C:cytoplasm"/>
    <property type="evidence" value="ECO:0007669"/>
    <property type="project" value="UniProtKB-SubCell"/>
</dbReference>
<organism evidence="15 16">
    <name type="scientific">Caedimonas varicaedens</name>
    <dbReference type="NCBI Taxonomy" id="1629334"/>
    <lineage>
        <taxon>Bacteria</taxon>
        <taxon>Pseudomonadati</taxon>
        <taxon>Pseudomonadota</taxon>
        <taxon>Alphaproteobacteria</taxon>
        <taxon>Holosporales</taxon>
        <taxon>Caedimonadaceae</taxon>
        <taxon>Caedimonas</taxon>
    </lineage>
</organism>
<evidence type="ECO:0000256" key="6">
    <source>
        <dbReference type="ARBA" id="ARBA00023134"/>
    </source>
</evidence>
<comment type="catalytic activity">
    <reaction evidence="9 11">
        <text>GTP + H2O = GDP + phosphate + H(+)</text>
        <dbReference type="Rhea" id="RHEA:19669"/>
        <dbReference type="ChEBI" id="CHEBI:15377"/>
        <dbReference type="ChEBI" id="CHEBI:15378"/>
        <dbReference type="ChEBI" id="CHEBI:37565"/>
        <dbReference type="ChEBI" id="CHEBI:43474"/>
        <dbReference type="ChEBI" id="CHEBI:58189"/>
        <dbReference type="EC" id="3.6.5.4"/>
    </reaction>
</comment>
<comment type="function">
    <text evidence="10 11">Involved in targeting and insertion of nascent membrane proteins into the cytoplasmic membrane. Acts as a receptor for the complex formed by the signal recognition particle (SRP) and the ribosome-nascent chain (RNC). Interaction with SRP-RNC leads to the transfer of the RNC complex to the Sec translocase for insertion into the membrane, the hydrolysis of GTP by both Ffh and FtsY, and the dissociation of the SRP-FtsY complex into the individual components.</text>
</comment>
<dbReference type="InterPro" id="IPR042101">
    <property type="entry name" value="SRP54_N_sf"/>
</dbReference>
<dbReference type="InterPro" id="IPR013822">
    <property type="entry name" value="Signal_recog_particl_SRP54_hlx"/>
</dbReference>
<dbReference type="Gene3D" id="3.40.50.300">
    <property type="entry name" value="P-loop containing nucleotide triphosphate hydrolases"/>
    <property type="match status" value="1"/>
</dbReference>
<dbReference type="CDD" id="cd17874">
    <property type="entry name" value="FtsY"/>
    <property type="match status" value="1"/>
</dbReference>
<evidence type="ECO:0000256" key="7">
    <source>
        <dbReference type="ARBA" id="ARBA00023136"/>
    </source>
</evidence>
<sequence length="313" mass="34241">MEEEEKNNNSWFSRLKEGLQKSSHKLTEGISSIFTKKKLDNETLLELEDLLISADLGVETAQKLTENLRKSRFNEDITQEEIHSFLAQEITKILEPVAKPLLIGNTHKPYVILVVGVNGSGKTTTIGKLGRIFQNQGLKVRLAAGDTFRAAAVEQLAEWGKRSQIPVEVASQGSDPASLAYEAYAKAQKAQDDVLLIDTAGRLHNKEGLMAELAKILRVLQKIDPTAPHECLLVLDATIGQNAHIQVEVFQKIARITGLIITKLDGTAKGGVLIALVEKFHLPVYAIGVGEGADDLKDFDAKNFAENLVGLSE</sequence>
<evidence type="ECO:0000256" key="3">
    <source>
        <dbReference type="ARBA" id="ARBA00022490"/>
    </source>
</evidence>
<dbReference type="Pfam" id="PF00448">
    <property type="entry name" value="SRP54"/>
    <property type="match status" value="1"/>
</dbReference>
<comment type="caution">
    <text evidence="15">The sequence shown here is derived from an EMBL/GenBank/DDBJ whole genome shotgun (WGS) entry which is preliminary data.</text>
</comment>
<feature type="domain" description="SRP54-type proteins GTP-binding" evidence="13">
    <location>
        <begin position="109"/>
        <end position="310"/>
    </location>
</feature>
<evidence type="ECO:0000256" key="2">
    <source>
        <dbReference type="ARBA" id="ARBA00022475"/>
    </source>
</evidence>
<dbReference type="PANTHER" id="PTHR43134">
    <property type="entry name" value="SIGNAL RECOGNITION PARTICLE RECEPTOR SUBUNIT ALPHA"/>
    <property type="match status" value="1"/>
</dbReference>
<dbReference type="HAMAP" id="MF_00920">
    <property type="entry name" value="FtsY"/>
    <property type="match status" value="1"/>
</dbReference>
<dbReference type="OrthoDB" id="9804720at2"/>
<dbReference type="InterPro" id="IPR000897">
    <property type="entry name" value="SRP54_GTPase_dom"/>
</dbReference>
<dbReference type="SUPFAM" id="SSF47364">
    <property type="entry name" value="Domain of the SRP/SRP receptor G-proteins"/>
    <property type="match status" value="1"/>
</dbReference>
<keyword evidence="4 11" id="KW-0547">Nucleotide-binding</keyword>
<evidence type="ECO:0000259" key="14">
    <source>
        <dbReference type="SMART" id="SM00963"/>
    </source>
</evidence>
<dbReference type="GO" id="GO:0003924">
    <property type="term" value="F:GTPase activity"/>
    <property type="evidence" value="ECO:0007669"/>
    <property type="project" value="UniProtKB-UniRule"/>
</dbReference>
<keyword evidence="2 11" id="KW-1003">Cell membrane</keyword>
<dbReference type="InterPro" id="IPR036225">
    <property type="entry name" value="SRP/SRP_N"/>
</dbReference>
<dbReference type="SUPFAM" id="SSF52540">
    <property type="entry name" value="P-loop containing nucleoside triphosphate hydrolases"/>
    <property type="match status" value="1"/>
</dbReference>
<dbReference type="SMART" id="SM00963">
    <property type="entry name" value="SRP54_N"/>
    <property type="match status" value="1"/>
</dbReference>
<dbReference type="InterPro" id="IPR004390">
    <property type="entry name" value="SR_rcpt_FtsY"/>
</dbReference>
<evidence type="ECO:0000256" key="1">
    <source>
        <dbReference type="ARBA" id="ARBA00004515"/>
    </source>
</evidence>
<dbReference type="FunFam" id="3.40.50.300:FF:000053">
    <property type="entry name" value="Signal recognition particle receptor FtsY"/>
    <property type="match status" value="1"/>
</dbReference>
<evidence type="ECO:0000256" key="4">
    <source>
        <dbReference type="ARBA" id="ARBA00022741"/>
    </source>
</evidence>
<dbReference type="SMART" id="SM00382">
    <property type="entry name" value="AAA"/>
    <property type="match status" value="1"/>
</dbReference>
<gene>
    <name evidence="11 15" type="primary">ftsY</name>
    <name evidence="15" type="ORF">Cva_00059</name>
</gene>
<reference evidence="15 16" key="1">
    <citation type="submission" date="2015-03" db="EMBL/GenBank/DDBJ databases">
        <title>Caedibacter varicaedens, whole genome shotgun sequence.</title>
        <authorList>
            <person name="Suzuki H."/>
            <person name="Dapper A.L."/>
            <person name="Gibson A.K."/>
            <person name="Jackson C."/>
            <person name="Lee H."/>
            <person name="Pejaver V.R."/>
            <person name="Doak T."/>
            <person name="Lynch M."/>
        </authorList>
    </citation>
    <scope>NUCLEOTIDE SEQUENCE [LARGE SCALE GENOMIC DNA]</scope>
</reference>
<dbReference type="GO" id="GO:0005886">
    <property type="term" value="C:plasma membrane"/>
    <property type="evidence" value="ECO:0007669"/>
    <property type="project" value="UniProtKB-SubCell"/>
</dbReference>
<accession>A0A0K8MAF1</accession>
<evidence type="ECO:0000256" key="9">
    <source>
        <dbReference type="ARBA" id="ARBA00048027"/>
    </source>
</evidence>
<dbReference type="Pfam" id="PF02881">
    <property type="entry name" value="SRP54_N"/>
    <property type="match status" value="1"/>
</dbReference>
<keyword evidence="3 11" id="KW-0963">Cytoplasm</keyword>
<dbReference type="Proteomes" id="UP000036771">
    <property type="component" value="Unassembled WGS sequence"/>
</dbReference>
<dbReference type="EC" id="3.6.5.4" evidence="11"/>
<comment type="subunit">
    <text evidence="11">Part of the signal recognition particle protein translocation system, which is composed of SRP and FtsY. SRP is a ribonucleoprotein composed of Ffh and a 4.5S RNA molecule.</text>
</comment>
<evidence type="ECO:0000256" key="8">
    <source>
        <dbReference type="ARBA" id="ARBA00023170"/>
    </source>
</evidence>
<dbReference type="GO" id="GO:0005047">
    <property type="term" value="F:signal recognition particle binding"/>
    <property type="evidence" value="ECO:0007669"/>
    <property type="project" value="TreeGrafter"/>
</dbReference>
<comment type="similarity">
    <text evidence="11">Belongs to the GTP-binding SRP family. FtsY subfamily.</text>
</comment>
<evidence type="ECO:0000259" key="12">
    <source>
        <dbReference type="SMART" id="SM00382"/>
    </source>
</evidence>
<keyword evidence="8 11" id="KW-0675">Receptor</keyword>
<comment type="subcellular location">
    <subcellularLocation>
        <location evidence="1">Cell inner membrane</location>
        <topology evidence="1">Peripheral membrane protein</topology>
        <orientation evidence="1">Cytoplasmic side</orientation>
    </subcellularLocation>
    <subcellularLocation>
        <location evidence="11">Cell membrane</location>
        <topology evidence="11">Peripheral membrane protein</topology>
        <orientation evidence="11">Cytoplasmic side</orientation>
    </subcellularLocation>
    <subcellularLocation>
        <location evidence="11">Cytoplasm</location>
    </subcellularLocation>
</comment>
<keyword evidence="6 11" id="KW-0342">GTP-binding</keyword>
<feature type="binding site" evidence="11">
    <location>
        <begin position="262"/>
        <end position="265"/>
    </location>
    <ligand>
        <name>GTP</name>
        <dbReference type="ChEBI" id="CHEBI:37565"/>
    </ligand>
</feature>
<evidence type="ECO:0000256" key="10">
    <source>
        <dbReference type="ARBA" id="ARBA00053570"/>
    </source>
</evidence>
<evidence type="ECO:0000256" key="5">
    <source>
        <dbReference type="ARBA" id="ARBA00022801"/>
    </source>
</evidence>
<feature type="domain" description="Signal recognition particle SRP54 helical bundle" evidence="14">
    <location>
        <begin position="15"/>
        <end position="94"/>
    </location>
</feature>
<evidence type="ECO:0000313" key="15">
    <source>
        <dbReference type="EMBL" id="GAO97427.1"/>
    </source>
</evidence>
<keyword evidence="7 11" id="KW-0472">Membrane</keyword>
<protein>
    <recommendedName>
        <fullName evidence="11">Signal recognition particle receptor FtsY</fullName>
        <shortName evidence="11">SRP receptor</shortName>
        <ecNumber evidence="11">3.6.5.4</ecNumber>
    </recommendedName>
</protein>
<dbReference type="Gene3D" id="1.20.120.140">
    <property type="entry name" value="Signal recognition particle SRP54, nucleotide-binding domain"/>
    <property type="match status" value="1"/>
</dbReference>
<dbReference type="SMART" id="SM00962">
    <property type="entry name" value="SRP54"/>
    <property type="match status" value="1"/>
</dbReference>
<name>A0A0K8MAF1_9PROT</name>
<dbReference type="FunFam" id="1.20.120.140:FF:000002">
    <property type="entry name" value="Signal recognition particle receptor FtsY"/>
    <property type="match status" value="1"/>
</dbReference>
<dbReference type="GO" id="GO:0005525">
    <property type="term" value="F:GTP binding"/>
    <property type="evidence" value="ECO:0007669"/>
    <property type="project" value="UniProtKB-UniRule"/>
</dbReference>
<evidence type="ECO:0000313" key="16">
    <source>
        <dbReference type="Proteomes" id="UP000036771"/>
    </source>
</evidence>
<dbReference type="EMBL" id="BBVC01000003">
    <property type="protein sequence ID" value="GAO97427.1"/>
    <property type="molecule type" value="Genomic_DNA"/>
</dbReference>
<dbReference type="STRING" id="1629334.Cva_00059"/>
<feature type="domain" description="AAA+ ATPase" evidence="12">
    <location>
        <begin position="108"/>
        <end position="288"/>
    </location>
</feature>
<evidence type="ECO:0000259" key="13">
    <source>
        <dbReference type="SMART" id="SM00962"/>
    </source>
</evidence>
<dbReference type="GO" id="GO:0006614">
    <property type="term" value="P:SRP-dependent cotranslational protein targeting to membrane"/>
    <property type="evidence" value="ECO:0007669"/>
    <property type="project" value="InterPro"/>
</dbReference>
<dbReference type="InterPro" id="IPR003593">
    <property type="entry name" value="AAA+_ATPase"/>
</dbReference>
<dbReference type="PANTHER" id="PTHR43134:SF1">
    <property type="entry name" value="SIGNAL RECOGNITION PARTICLE RECEPTOR SUBUNIT ALPHA"/>
    <property type="match status" value="1"/>
</dbReference>
<dbReference type="AlphaFoldDB" id="A0A0K8MAF1"/>
<proteinExistence type="inferred from homology"/>